<organism evidence="2 3">
    <name type="scientific">Sphingomonas jatrophae</name>
    <dbReference type="NCBI Taxonomy" id="1166337"/>
    <lineage>
        <taxon>Bacteria</taxon>
        <taxon>Pseudomonadati</taxon>
        <taxon>Pseudomonadota</taxon>
        <taxon>Alphaproteobacteria</taxon>
        <taxon>Sphingomonadales</taxon>
        <taxon>Sphingomonadaceae</taxon>
        <taxon>Sphingomonas</taxon>
    </lineage>
</organism>
<keyword evidence="1" id="KW-0472">Membrane</keyword>
<reference evidence="2 3" key="1">
    <citation type="submission" date="2016-10" db="EMBL/GenBank/DDBJ databases">
        <authorList>
            <person name="de Groot N.N."/>
        </authorList>
    </citation>
    <scope>NUCLEOTIDE SEQUENCE [LARGE SCALE GENOMIC DNA]</scope>
    <source>
        <strain evidence="2 3">S5-249</strain>
    </source>
</reference>
<proteinExistence type="predicted"/>
<feature type="transmembrane region" description="Helical" evidence="1">
    <location>
        <begin position="77"/>
        <end position="95"/>
    </location>
</feature>
<keyword evidence="3" id="KW-1185">Reference proteome</keyword>
<keyword evidence="1" id="KW-1133">Transmembrane helix</keyword>
<keyword evidence="1" id="KW-0812">Transmembrane</keyword>
<sequence length="104" mass="10860">MSTTETMMLARLIAQAEAEGAALVTLRALVEEASATGAEAACRRLGLDDARARGDLGELRELLGAWRDAKSSAWKAAAAWVTRLLLALILVGVAVKTGLLGKLA</sequence>
<dbReference type="Pfam" id="PF19622">
    <property type="entry name" value="DUF6127"/>
    <property type="match status" value="1"/>
</dbReference>
<dbReference type="RefSeq" id="WP_165611280.1">
    <property type="nucleotide sequence ID" value="NZ_FOZG01000002.1"/>
</dbReference>
<evidence type="ECO:0000313" key="3">
    <source>
        <dbReference type="Proteomes" id="UP000198824"/>
    </source>
</evidence>
<protein>
    <submittedName>
        <fullName evidence="2">Uncharacterized protein</fullName>
    </submittedName>
</protein>
<gene>
    <name evidence="2" type="ORF">SAMN05192580_2245</name>
</gene>
<evidence type="ECO:0000256" key="1">
    <source>
        <dbReference type="SAM" id="Phobius"/>
    </source>
</evidence>
<dbReference type="Proteomes" id="UP000198824">
    <property type="component" value="Unassembled WGS sequence"/>
</dbReference>
<dbReference type="InterPro" id="IPR046130">
    <property type="entry name" value="DUF6127"/>
</dbReference>
<dbReference type="EMBL" id="FOZG01000002">
    <property type="protein sequence ID" value="SFR98079.1"/>
    <property type="molecule type" value="Genomic_DNA"/>
</dbReference>
<evidence type="ECO:0000313" key="2">
    <source>
        <dbReference type="EMBL" id="SFR98079.1"/>
    </source>
</evidence>
<dbReference type="AlphaFoldDB" id="A0A1I6L3Q6"/>
<dbReference type="STRING" id="1166337.SAMN05192580_2245"/>
<name>A0A1I6L3Q6_9SPHN</name>
<accession>A0A1I6L3Q6</accession>